<evidence type="ECO:0000259" key="5">
    <source>
        <dbReference type="PROSITE" id="PS50893"/>
    </source>
</evidence>
<dbReference type="GO" id="GO:0016887">
    <property type="term" value="F:ATP hydrolysis activity"/>
    <property type="evidence" value="ECO:0007669"/>
    <property type="project" value="InterPro"/>
</dbReference>
<name>A0A0M2NQF5_9FIRM</name>
<dbReference type="AlphaFoldDB" id="A0A0M2NQF5"/>
<dbReference type="InterPro" id="IPR027417">
    <property type="entry name" value="P-loop_NTPase"/>
</dbReference>
<dbReference type="PATRIC" id="fig|270498.16.peg.2269"/>
<accession>A0A0M2NQF5</accession>
<evidence type="ECO:0000256" key="1">
    <source>
        <dbReference type="ARBA" id="ARBA00005417"/>
    </source>
</evidence>
<evidence type="ECO:0000256" key="3">
    <source>
        <dbReference type="ARBA" id="ARBA00022741"/>
    </source>
</evidence>
<proteinExistence type="inferred from homology"/>
<evidence type="ECO:0000256" key="2">
    <source>
        <dbReference type="ARBA" id="ARBA00022448"/>
    </source>
</evidence>
<protein>
    <submittedName>
        <fullName evidence="6">ABC transporter ATP-binding protein</fullName>
    </submittedName>
</protein>
<dbReference type="PROSITE" id="PS50893">
    <property type="entry name" value="ABC_TRANSPORTER_2"/>
    <property type="match status" value="1"/>
</dbReference>
<comment type="similarity">
    <text evidence="1">Belongs to the ABC transporter superfamily.</text>
</comment>
<dbReference type="InterPro" id="IPR050763">
    <property type="entry name" value="ABC_transporter_ATP-binding"/>
</dbReference>
<dbReference type="PANTHER" id="PTHR42711:SF5">
    <property type="entry name" value="ABC TRANSPORTER ATP-BINDING PROTEIN NATA"/>
    <property type="match status" value="1"/>
</dbReference>
<feature type="domain" description="ABC transporter" evidence="5">
    <location>
        <begin position="5"/>
        <end position="217"/>
    </location>
</feature>
<dbReference type="Pfam" id="PF00005">
    <property type="entry name" value="ABC_tran"/>
    <property type="match status" value="1"/>
</dbReference>
<dbReference type="Proteomes" id="UP000034076">
    <property type="component" value="Unassembled WGS sequence"/>
</dbReference>
<dbReference type="PANTHER" id="PTHR42711">
    <property type="entry name" value="ABC TRANSPORTER ATP-BINDING PROTEIN"/>
    <property type="match status" value="1"/>
</dbReference>
<dbReference type="SMART" id="SM00382">
    <property type="entry name" value="AAA"/>
    <property type="match status" value="1"/>
</dbReference>
<dbReference type="EMBL" id="LAYJ01000013">
    <property type="protein sequence ID" value="KKI52440.1"/>
    <property type="molecule type" value="Genomic_DNA"/>
</dbReference>
<dbReference type="CDD" id="cd03230">
    <property type="entry name" value="ABC_DR_subfamily_A"/>
    <property type="match status" value="1"/>
</dbReference>
<dbReference type="OrthoDB" id="9804819at2"/>
<gene>
    <name evidence="6" type="ORF">CHK_0057</name>
</gene>
<evidence type="ECO:0000256" key="4">
    <source>
        <dbReference type="ARBA" id="ARBA00022840"/>
    </source>
</evidence>
<organism evidence="6 7">
    <name type="scientific">Christensenella hongkongensis</name>
    <dbReference type="NCBI Taxonomy" id="270498"/>
    <lineage>
        <taxon>Bacteria</taxon>
        <taxon>Bacillati</taxon>
        <taxon>Bacillota</taxon>
        <taxon>Clostridia</taxon>
        <taxon>Christensenellales</taxon>
        <taxon>Christensenellaceae</taxon>
        <taxon>Christensenella</taxon>
    </lineage>
</organism>
<keyword evidence="7" id="KW-1185">Reference proteome</keyword>
<keyword evidence="3" id="KW-0547">Nucleotide-binding</keyword>
<keyword evidence="2" id="KW-0813">Transport</keyword>
<sequence length="271" mass="29645">MSCAIQVRRLKKSYGDHTVLREISFDVLKGEMFALLGVNGAGKTTALECIEGLRRYDGGSITVNGSIGIQLQSASLPAYIRPMEAVRLFAKWNHTEPNAPILTALGIDAFAKKRYHELSTGQKRRLHLALALTGDPDILFLDEPTAGLDVEGRASLHNQLRKLKAQGKTIVLASHDMAEVENLCERIAILSSGGIAFTGTVTELSEQFGKRFTLHIETGLGNESHETDDIANTLLALLQDFRERGIAVLGISIDRGTLEEYFIDIARGKES</sequence>
<comment type="caution">
    <text evidence="6">The sequence shown here is derived from an EMBL/GenBank/DDBJ whole genome shotgun (WGS) entry which is preliminary data.</text>
</comment>
<dbReference type="InterPro" id="IPR003593">
    <property type="entry name" value="AAA+_ATPase"/>
</dbReference>
<dbReference type="InterPro" id="IPR003439">
    <property type="entry name" value="ABC_transporter-like_ATP-bd"/>
</dbReference>
<evidence type="ECO:0000313" key="7">
    <source>
        <dbReference type="Proteomes" id="UP000034076"/>
    </source>
</evidence>
<dbReference type="RefSeq" id="WP_046441858.1">
    <property type="nucleotide sequence ID" value="NZ_LAYJ01000013.1"/>
</dbReference>
<reference evidence="6 7" key="1">
    <citation type="submission" date="2015-04" db="EMBL/GenBank/DDBJ databases">
        <title>Draft genome sequence of bacteremic isolate Catabacter hongkongensis type strain HKU16T.</title>
        <authorList>
            <person name="Lau S.K."/>
            <person name="Teng J.L."/>
            <person name="Huang Y."/>
            <person name="Curreem S.O."/>
            <person name="Tsui S.K."/>
            <person name="Woo P.C."/>
        </authorList>
    </citation>
    <scope>NUCLEOTIDE SEQUENCE [LARGE SCALE GENOMIC DNA]</scope>
    <source>
        <strain evidence="6 7">HKU16</strain>
    </source>
</reference>
<keyword evidence="4 6" id="KW-0067">ATP-binding</keyword>
<dbReference type="SUPFAM" id="SSF52540">
    <property type="entry name" value="P-loop containing nucleoside triphosphate hydrolases"/>
    <property type="match status" value="1"/>
</dbReference>
<dbReference type="Gene3D" id="3.40.50.300">
    <property type="entry name" value="P-loop containing nucleotide triphosphate hydrolases"/>
    <property type="match status" value="1"/>
</dbReference>
<dbReference type="GO" id="GO:0005524">
    <property type="term" value="F:ATP binding"/>
    <property type="evidence" value="ECO:0007669"/>
    <property type="project" value="UniProtKB-KW"/>
</dbReference>
<evidence type="ECO:0000313" key="6">
    <source>
        <dbReference type="EMBL" id="KKI52440.1"/>
    </source>
</evidence>
<dbReference type="STRING" id="270498.CHK_0057"/>